<proteinExistence type="predicted"/>
<name>M2ZQE1_PSEFD</name>
<dbReference type="OrthoDB" id="3650444at2759"/>
<dbReference type="RefSeq" id="XP_007928499.1">
    <property type="nucleotide sequence ID" value="XM_007930308.1"/>
</dbReference>
<sequence>MEARRFVNFQPNIIVSCLERRFSRKATVCRGAAEQSGICGFVATPMDTLHEREMAGEARCCLQAGRGGIERALYRVACAAGVQLLEPSQLRIAAKLISAQLIPPKARWTSKYNPWHRPTIALAFHAALHRTYVTHRTYIRLASPAFLRWFVGVLIKVSKAKHIHVVVFQYAQPPMRHYSGLGLDKITSSDRDRFAISRRLAQMLPRPSNAAAAQDGQETRLLCRPGRAAAANLTVERATRSSEARPCMRVRWDARPWPHLPKHESNFTCFIKRSSSITNNLDQHKHARFTYSEGSYTVASNIPSMAHRPFNAERDSKGASSLWTMQRAESRLFLRAAGCLLCAALIVLATMGRESSQKDVHAGKLRVLLPPLLTEVRPLHSHLKRLGTHIRGASWARSELFDFAPLIPQSLGLLIGLLGTSRFTMARVSPLNLTFFPTAMGRSCKPHLDIGISCSSQVDFFFFFFFPLTPNTTFNPLSTLFFSFSAFDKTSLPLLLHALNNSIQTHTTYLQDHEIRGLREQIFGKADLPSNAAILFPHVLKNSATYARTGVFDPQELFQVIISSSGSKHKAILVCGVGMAKKAVARGPEKDSAVAALAGLLQALSEAMGWYTDTLLGEIETSEDSENGGAVNLGMVEDGFHFASRRLSKSSLRPALKSSKTNHFTDKFHKILGREMASLSTDCMDALRSHMNFSKILSCLLFFHLNSIQIARFAPLDWLKTKKKVDLSRLLIFSKVEGMRSARLGASFYTTYQSEKTQEQNERFKKSESCSCFFLRRISSTPTF</sequence>
<dbReference type="VEuPathDB" id="FungiDB:MYCFIDRAFT_176568"/>
<accession>M2ZQE1</accession>
<dbReference type="Proteomes" id="UP000016932">
    <property type="component" value="Unassembled WGS sequence"/>
</dbReference>
<evidence type="ECO:0000313" key="1">
    <source>
        <dbReference type="EMBL" id="EME81269.1"/>
    </source>
</evidence>
<keyword evidence="2" id="KW-1185">Reference proteome</keyword>
<dbReference type="PROSITE" id="PS51257">
    <property type="entry name" value="PROKAR_LIPOPROTEIN"/>
    <property type="match status" value="1"/>
</dbReference>
<dbReference type="EMBL" id="KB446560">
    <property type="protein sequence ID" value="EME81269.1"/>
    <property type="molecule type" value="Genomic_DNA"/>
</dbReference>
<reference evidence="1 2" key="1">
    <citation type="journal article" date="2012" name="PLoS Pathog.">
        <title>Diverse lifestyles and strategies of plant pathogenesis encoded in the genomes of eighteen Dothideomycetes fungi.</title>
        <authorList>
            <person name="Ohm R.A."/>
            <person name="Feau N."/>
            <person name="Henrissat B."/>
            <person name="Schoch C.L."/>
            <person name="Horwitz B.A."/>
            <person name="Barry K.W."/>
            <person name="Condon B.J."/>
            <person name="Copeland A.C."/>
            <person name="Dhillon B."/>
            <person name="Glaser F."/>
            <person name="Hesse C.N."/>
            <person name="Kosti I."/>
            <person name="LaButti K."/>
            <person name="Lindquist E.A."/>
            <person name="Lucas S."/>
            <person name="Salamov A.A."/>
            <person name="Bradshaw R.E."/>
            <person name="Ciuffetti L."/>
            <person name="Hamelin R.C."/>
            <person name="Kema G.H.J."/>
            <person name="Lawrence C."/>
            <person name="Scott J.A."/>
            <person name="Spatafora J.W."/>
            <person name="Turgeon B.G."/>
            <person name="de Wit P.J.G.M."/>
            <person name="Zhong S."/>
            <person name="Goodwin S.B."/>
            <person name="Grigoriev I.V."/>
        </authorList>
    </citation>
    <scope>NUCLEOTIDE SEQUENCE [LARGE SCALE GENOMIC DNA]</scope>
    <source>
        <strain evidence="1 2">CIRAD86</strain>
    </source>
</reference>
<evidence type="ECO:0000313" key="2">
    <source>
        <dbReference type="Proteomes" id="UP000016932"/>
    </source>
</evidence>
<gene>
    <name evidence="1" type="ORF">MYCFIDRAFT_176568</name>
</gene>
<dbReference type="GeneID" id="19333580"/>
<dbReference type="AlphaFoldDB" id="M2ZQE1"/>
<dbReference type="KEGG" id="pfj:MYCFIDRAFT_176568"/>
<dbReference type="HOGENOM" id="CLU_357570_0_0_1"/>
<protein>
    <submittedName>
        <fullName evidence="1">Uncharacterized protein</fullName>
    </submittedName>
</protein>
<organism evidence="1 2">
    <name type="scientific">Pseudocercospora fijiensis (strain CIRAD86)</name>
    <name type="common">Black leaf streak disease fungus</name>
    <name type="synonym">Mycosphaerella fijiensis</name>
    <dbReference type="NCBI Taxonomy" id="383855"/>
    <lineage>
        <taxon>Eukaryota</taxon>
        <taxon>Fungi</taxon>
        <taxon>Dikarya</taxon>
        <taxon>Ascomycota</taxon>
        <taxon>Pezizomycotina</taxon>
        <taxon>Dothideomycetes</taxon>
        <taxon>Dothideomycetidae</taxon>
        <taxon>Mycosphaerellales</taxon>
        <taxon>Mycosphaerellaceae</taxon>
        <taxon>Pseudocercospora</taxon>
    </lineage>
</organism>
<dbReference type="eggNOG" id="ENOG502RC8S">
    <property type="taxonomic scope" value="Eukaryota"/>
</dbReference>